<gene>
    <name evidence="3" type="ORF">NAEGRDRAFT_46825</name>
</gene>
<dbReference type="InParanoid" id="D2V5A7"/>
<dbReference type="InterPro" id="IPR044926">
    <property type="entry name" value="RGS_subdomain_2"/>
</dbReference>
<evidence type="ECO:0000313" key="3">
    <source>
        <dbReference type="EMBL" id="EFC48077.1"/>
    </source>
</evidence>
<reference evidence="3 4" key="1">
    <citation type="journal article" date="2010" name="Cell">
        <title>The genome of Naegleria gruberi illuminates early eukaryotic versatility.</title>
        <authorList>
            <person name="Fritz-Laylin L.K."/>
            <person name="Prochnik S.E."/>
            <person name="Ginger M.L."/>
            <person name="Dacks J.B."/>
            <person name="Carpenter M.L."/>
            <person name="Field M.C."/>
            <person name="Kuo A."/>
            <person name="Paredez A."/>
            <person name="Chapman J."/>
            <person name="Pham J."/>
            <person name="Shu S."/>
            <person name="Neupane R."/>
            <person name="Cipriano M."/>
            <person name="Mancuso J."/>
            <person name="Tu H."/>
            <person name="Salamov A."/>
            <person name="Lindquist E."/>
            <person name="Shapiro H."/>
            <person name="Lucas S."/>
            <person name="Grigoriev I.V."/>
            <person name="Cande W.Z."/>
            <person name="Fulton C."/>
            <person name="Rokhsar D.S."/>
            <person name="Dawson S.C."/>
        </authorList>
    </citation>
    <scope>NUCLEOTIDE SEQUENCE [LARGE SCALE GENOMIC DNA]</scope>
    <source>
        <strain evidence="3 4">NEG-M</strain>
    </source>
</reference>
<dbReference type="Proteomes" id="UP000006671">
    <property type="component" value="Unassembled WGS sequence"/>
</dbReference>
<feature type="transmembrane region" description="Helical" evidence="1">
    <location>
        <begin position="324"/>
        <end position="350"/>
    </location>
</feature>
<dbReference type="OrthoDB" id="196547at2759"/>
<keyword evidence="4" id="KW-1185">Reference proteome</keyword>
<dbReference type="GeneID" id="8861479"/>
<dbReference type="SUPFAM" id="SSF48097">
    <property type="entry name" value="Regulator of G-protein signaling, RGS"/>
    <property type="match status" value="1"/>
</dbReference>
<evidence type="ECO:0000256" key="1">
    <source>
        <dbReference type="SAM" id="Phobius"/>
    </source>
</evidence>
<proteinExistence type="predicted"/>
<feature type="domain" description="RGS" evidence="2">
    <location>
        <begin position="366"/>
        <end position="471"/>
    </location>
</feature>
<feature type="transmembrane region" description="Helical" evidence="1">
    <location>
        <begin position="291"/>
        <end position="312"/>
    </location>
</feature>
<protein>
    <submittedName>
        <fullName evidence="3">Predicted protein</fullName>
    </submittedName>
</protein>
<dbReference type="PROSITE" id="PS50132">
    <property type="entry name" value="RGS"/>
    <property type="match status" value="1"/>
</dbReference>
<name>D2V5A7_NAEGR</name>
<keyword evidence="1" id="KW-0812">Transmembrane</keyword>
<organism evidence="4">
    <name type="scientific">Naegleria gruberi</name>
    <name type="common">Amoeba</name>
    <dbReference type="NCBI Taxonomy" id="5762"/>
    <lineage>
        <taxon>Eukaryota</taxon>
        <taxon>Discoba</taxon>
        <taxon>Heterolobosea</taxon>
        <taxon>Tetramitia</taxon>
        <taxon>Eutetramitia</taxon>
        <taxon>Vahlkampfiidae</taxon>
        <taxon>Naegleria</taxon>
    </lineage>
</organism>
<dbReference type="Gene3D" id="1.10.167.10">
    <property type="entry name" value="Regulator of G-protein Signalling 4, domain 2"/>
    <property type="match status" value="1"/>
</dbReference>
<evidence type="ECO:0000313" key="4">
    <source>
        <dbReference type="Proteomes" id="UP000006671"/>
    </source>
</evidence>
<dbReference type="PANTHER" id="PTHR10845">
    <property type="entry name" value="REGULATOR OF G PROTEIN SIGNALING"/>
    <property type="match status" value="1"/>
</dbReference>
<dbReference type="Pfam" id="PF00615">
    <property type="entry name" value="RGS"/>
    <property type="match status" value="1"/>
</dbReference>
<dbReference type="EMBL" id="GG738852">
    <property type="protein sequence ID" value="EFC48077.1"/>
    <property type="molecule type" value="Genomic_DNA"/>
</dbReference>
<dbReference type="KEGG" id="ngr:NAEGRDRAFT_46825"/>
<keyword evidence="1" id="KW-0472">Membrane</keyword>
<dbReference type="RefSeq" id="XP_002680821.1">
    <property type="nucleotide sequence ID" value="XM_002680775.1"/>
</dbReference>
<dbReference type="InterPro" id="IPR036305">
    <property type="entry name" value="RGS_sf"/>
</dbReference>
<keyword evidence="1" id="KW-1133">Transmembrane helix</keyword>
<dbReference type="VEuPathDB" id="AmoebaDB:NAEGRDRAFT_46825"/>
<dbReference type="SMART" id="SM00315">
    <property type="entry name" value="RGS"/>
    <property type="match status" value="1"/>
</dbReference>
<dbReference type="AlphaFoldDB" id="D2V5A7"/>
<dbReference type="InterPro" id="IPR016137">
    <property type="entry name" value="RGS"/>
</dbReference>
<accession>D2V5A7</accession>
<evidence type="ECO:0000259" key="2">
    <source>
        <dbReference type="PROSITE" id="PS50132"/>
    </source>
</evidence>
<dbReference type="PANTHER" id="PTHR10845:SF192">
    <property type="entry name" value="DOUBLE HIT, ISOFORM B"/>
    <property type="match status" value="1"/>
</dbReference>
<feature type="transmembrane region" description="Helical" evidence="1">
    <location>
        <begin position="256"/>
        <end position="279"/>
    </location>
</feature>
<sequence>MGKSNQAIQTGENVNSQIQSFEMNVTNSQNNSSLGVVDSNSNSLTISSSEKQIYGNEDLIHRRSNITEIINNTNPSTTIDPEKAIELNAKSIDIKTAGVSPILKSVDNPNGNVDFSTSHYSNGSSTMENMSQQDLVDSSPRLFKNNDNLFDVDVTETDDSDSYSDIDSRSTWAFRDLSDLQSEVRRFQIFTFMSSYKFVLILYSTFVIFQIALWLILGGVEEALFSNSLSHTGERIFLLEGGMLVFDRGCSMSTKMVLIIAGESVIYIIFEIVALILCIRSDRDTWSVKKEAILIIIFQVIAIIAFVVTGLIDEIVTLTDYFIPYGYSLMTFSLVEVFTTVLLPVVYAIVSEYRNLRRMDTEFDSELEQVLRNRKSFNKMLDFARRSYAPESVLCYRDIQRFKKLRANNRRKMAHHIVNSYLTSGSPLELNIDNIIIRKKEFSDRVSNTNEKLPRDMFNQIQDHCLVDMRDIFDRLRSSDKEIYQMIQDWRMKQSKLIN</sequence>
<feature type="transmembrane region" description="Helical" evidence="1">
    <location>
        <begin position="195"/>
        <end position="217"/>
    </location>
</feature>